<dbReference type="PROSITE" id="PS50015">
    <property type="entry name" value="SAP_B"/>
    <property type="match status" value="2"/>
</dbReference>
<protein>
    <recommendedName>
        <fullName evidence="10">Pulmonary surfactant-associated protein B</fullName>
    </recommendedName>
    <alternativeName>
        <fullName evidence="11">Pulmonary surfactant-associated proteolipid SPL(Phe)</fullName>
    </alternativeName>
</protein>
<evidence type="ECO:0000256" key="1">
    <source>
        <dbReference type="ARBA" id="ARBA00004239"/>
    </source>
</evidence>
<dbReference type="InterPro" id="IPR008139">
    <property type="entry name" value="SaposinB_dom"/>
</dbReference>
<evidence type="ECO:0000256" key="12">
    <source>
        <dbReference type="SAM" id="MobiDB-lite"/>
    </source>
</evidence>
<dbReference type="FunFam" id="1.10.225.10:FF:000008">
    <property type="entry name" value="Pulmonary surfactant-associated protein B"/>
    <property type="match status" value="1"/>
</dbReference>
<evidence type="ECO:0000259" key="14">
    <source>
        <dbReference type="PROSITE" id="PS50015"/>
    </source>
</evidence>
<comment type="function">
    <text evidence="9">Pulmonary surfactant-associated proteins promote alveolar stability by lowering the surface tension at the air-liquid interface in the peripheral air spaces. SP-B increases the collapse pressure of palmitic acid to nearly 70 millinewtons per meter.</text>
</comment>
<evidence type="ECO:0000256" key="9">
    <source>
        <dbReference type="ARBA" id="ARBA00037221"/>
    </source>
</evidence>
<dbReference type="InterPro" id="IPR051428">
    <property type="entry name" value="Sphingo_Act-Surfact_Prot"/>
</dbReference>
<organism evidence="15">
    <name type="scientific">Anthurium amnicola</name>
    <dbReference type="NCBI Taxonomy" id="1678845"/>
    <lineage>
        <taxon>Eukaryota</taxon>
        <taxon>Viridiplantae</taxon>
        <taxon>Streptophyta</taxon>
        <taxon>Embryophyta</taxon>
        <taxon>Tracheophyta</taxon>
        <taxon>Spermatophyta</taxon>
        <taxon>Magnoliopsida</taxon>
        <taxon>Liliopsida</taxon>
        <taxon>Araceae</taxon>
        <taxon>Pothoideae</taxon>
        <taxon>Potheae</taxon>
        <taxon>Anthurium</taxon>
    </lineage>
</organism>
<dbReference type="Pfam" id="PF05184">
    <property type="entry name" value="SapB_1"/>
    <property type="match status" value="1"/>
</dbReference>
<dbReference type="GO" id="GO:0006665">
    <property type="term" value="P:sphingolipid metabolic process"/>
    <property type="evidence" value="ECO:0007669"/>
    <property type="project" value="InterPro"/>
</dbReference>
<dbReference type="SUPFAM" id="SSF47862">
    <property type="entry name" value="Saposin"/>
    <property type="match status" value="2"/>
</dbReference>
<name>A0A1D1ZAY7_9ARAE</name>
<dbReference type="GO" id="GO:0005764">
    <property type="term" value="C:lysosome"/>
    <property type="evidence" value="ECO:0007669"/>
    <property type="project" value="InterPro"/>
</dbReference>
<feature type="region of interest" description="Disordered" evidence="12">
    <location>
        <begin position="130"/>
        <end position="151"/>
    </location>
</feature>
<evidence type="ECO:0000256" key="10">
    <source>
        <dbReference type="ARBA" id="ARBA00041094"/>
    </source>
</evidence>
<dbReference type="InterPro" id="IPR008138">
    <property type="entry name" value="SapB_2"/>
</dbReference>
<feature type="domain" description="Saposin B-type" evidence="14">
    <location>
        <begin position="157"/>
        <end position="237"/>
    </location>
</feature>
<feature type="chain" id="PRO_5008900863" description="Pulmonary surfactant-associated protein B" evidence="13">
    <location>
        <begin position="23"/>
        <end position="255"/>
    </location>
</feature>
<dbReference type="EMBL" id="GDJX01003934">
    <property type="protein sequence ID" value="JAT64002.1"/>
    <property type="molecule type" value="Transcribed_RNA"/>
</dbReference>
<evidence type="ECO:0000256" key="5">
    <source>
        <dbReference type="ARBA" id="ARBA00022750"/>
    </source>
</evidence>
<sequence>MNVRVGLSFLILSIIGCICCDARNFEASDATVLETIPGFEIEYLEEYERNKKFCTLCEQFAGQAAEYLKENKTQTQIIDSFHQACLRLHSFQQQCEKLVDYYAPLFFLEVSSMRPHDFCRKINLCVDTAPPPSPPSPVSTSPPSPPSASPLMDPLKGERICDFCHNAVFKVLTRLKDPGTELRIVERLVKGCVVAERFADKCQSLVFQYGPVILVNVVRLLERADLCITLHACQGNRNETVVPYTSSTVLQLHDM</sequence>
<evidence type="ECO:0000256" key="13">
    <source>
        <dbReference type="SAM" id="SignalP"/>
    </source>
</evidence>
<reference evidence="15" key="1">
    <citation type="submission" date="2015-07" db="EMBL/GenBank/DDBJ databases">
        <title>Transcriptome Assembly of Anthurium amnicola.</title>
        <authorList>
            <person name="Suzuki J."/>
        </authorList>
    </citation>
    <scope>NUCLEOTIDE SEQUENCE</scope>
</reference>
<dbReference type="AlphaFoldDB" id="A0A1D1ZAY7"/>
<keyword evidence="4" id="KW-0677">Repeat</keyword>
<evidence type="ECO:0000256" key="2">
    <source>
        <dbReference type="ARBA" id="ARBA00022525"/>
    </source>
</evidence>
<dbReference type="PRINTS" id="PR01797">
    <property type="entry name" value="SAPOSIN"/>
</dbReference>
<keyword evidence="3 13" id="KW-0732">Signal</keyword>
<keyword evidence="5" id="KW-0645">Protease</keyword>
<feature type="signal peptide" evidence="13">
    <location>
        <begin position="1"/>
        <end position="22"/>
    </location>
</feature>
<dbReference type="Pfam" id="PF03489">
    <property type="entry name" value="SapB_2"/>
    <property type="match status" value="1"/>
</dbReference>
<dbReference type="GO" id="GO:0004190">
    <property type="term" value="F:aspartic-type endopeptidase activity"/>
    <property type="evidence" value="ECO:0007669"/>
    <property type="project" value="UniProtKB-KW"/>
</dbReference>
<dbReference type="Gene3D" id="1.10.225.10">
    <property type="entry name" value="Saposin-like"/>
    <property type="match status" value="2"/>
</dbReference>
<feature type="domain" description="Saposin B-type" evidence="14">
    <location>
        <begin position="50"/>
        <end position="129"/>
    </location>
</feature>
<evidence type="ECO:0000256" key="11">
    <source>
        <dbReference type="ARBA" id="ARBA00041785"/>
    </source>
</evidence>
<proteinExistence type="predicted"/>
<keyword evidence="5" id="KW-0064">Aspartyl protease</keyword>
<comment type="subcellular location">
    <subcellularLocation>
        <location evidence="1">Secreted</location>
        <location evidence="1">Extracellular space</location>
    </subcellularLocation>
</comment>
<keyword evidence="2" id="KW-0964">Secreted</keyword>
<evidence type="ECO:0000256" key="7">
    <source>
        <dbReference type="ARBA" id="ARBA00023157"/>
    </source>
</evidence>
<dbReference type="GO" id="GO:0016020">
    <property type="term" value="C:membrane"/>
    <property type="evidence" value="ECO:0007669"/>
    <property type="project" value="GOC"/>
</dbReference>
<gene>
    <name evidence="15" type="primary">PSAP_6</name>
    <name evidence="15" type="ORF">g.45636</name>
</gene>
<dbReference type="InterPro" id="IPR008373">
    <property type="entry name" value="Saposin"/>
</dbReference>
<feature type="compositionally biased region" description="Pro residues" evidence="12">
    <location>
        <begin position="130"/>
        <end position="148"/>
    </location>
</feature>
<evidence type="ECO:0000313" key="15">
    <source>
        <dbReference type="EMBL" id="JAT64002.1"/>
    </source>
</evidence>
<dbReference type="PANTHER" id="PTHR11480:SF3">
    <property type="entry name" value="BCDNA.GH08312"/>
    <property type="match status" value="1"/>
</dbReference>
<evidence type="ECO:0000256" key="6">
    <source>
        <dbReference type="ARBA" id="ARBA00023145"/>
    </source>
</evidence>
<keyword evidence="7" id="KW-1015">Disulfide bond</keyword>
<keyword evidence="6" id="KW-0865">Zymogen</keyword>
<keyword evidence="5" id="KW-0378">Hydrolase</keyword>
<evidence type="ECO:0000256" key="8">
    <source>
        <dbReference type="ARBA" id="ARBA00023180"/>
    </source>
</evidence>
<evidence type="ECO:0000256" key="4">
    <source>
        <dbReference type="ARBA" id="ARBA00022737"/>
    </source>
</evidence>
<accession>A0A1D1ZAY7</accession>
<dbReference type="PROSITE" id="PS51257">
    <property type="entry name" value="PROKAR_LIPOPROTEIN"/>
    <property type="match status" value="1"/>
</dbReference>
<keyword evidence="8" id="KW-0325">Glycoprotein</keyword>
<dbReference type="PANTHER" id="PTHR11480">
    <property type="entry name" value="SAPOSIN-RELATED"/>
    <property type="match status" value="1"/>
</dbReference>
<dbReference type="InterPro" id="IPR011001">
    <property type="entry name" value="Saposin-like"/>
</dbReference>
<dbReference type="InterPro" id="IPR007856">
    <property type="entry name" value="SapB_1"/>
</dbReference>
<dbReference type="GO" id="GO:0005576">
    <property type="term" value="C:extracellular region"/>
    <property type="evidence" value="ECO:0007669"/>
    <property type="project" value="UniProtKB-SubCell"/>
</dbReference>
<dbReference type="SMART" id="SM00741">
    <property type="entry name" value="SapB"/>
    <property type="match status" value="2"/>
</dbReference>
<evidence type="ECO:0000256" key="3">
    <source>
        <dbReference type="ARBA" id="ARBA00022729"/>
    </source>
</evidence>